<keyword evidence="3" id="KW-1185">Reference proteome</keyword>
<gene>
    <name evidence="2" type="ORF">ACA1_116000</name>
</gene>
<dbReference type="VEuPathDB" id="AmoebaDB:ACA1_116000"/>
<dbReference type="OrthoDB" id="308383at2759"/>
<dbReference type="AlphaFoldDB" id="L8H3T4"/>
<evidence type="ECO:0000313" key="3">
    <source>
        <dbReference type="Proteomes" id="UP000011083"/>
    </source>
</evidence>
<reference evidence="2 3" key="1">
    <citation type="journal article" date="2013" name="Genome Biol.">
        <title>Genome of Acanthamoeba castellanii highlights extensive lateral gene transfer and early evolution of tyrosine kinase signaling.</title>
        <authorList>
            <person name="Clarke M."/>
            <person name="Lohan A.J."/>
            <person name="Liu B."/>
            <person name="Lagkouvardos I."/>
            <person name="Roy S."/>
            <person name="Zafar N."/>
            <person name="Bertelli C."/>
            <person name="Schilde C."/>
            <person name="Kianianmomeni A."/>
            <person name="Burglin T.R."/>
            <person name="Frech C."/>
            <person name="Turcotte B."/>
            <person name="Kopec K.O."/>
            <person name="Synnott J.M."/>
            <person name="Choo C."/>
            <person name="Paponov I."/>
            <person name="Finkler A."/>
            <person name="Soon Heng Tan C."/>
            <person name="Hutchins A.P."/>
            <person name="Weinmeier T."/>
            <person name="Rattei T."/>
            <person name="Chu J.S."/>
            <person name="Gimenez G."/>
            <person name="Irimia M."/>
            <person name="Rigden D.J."/>
            <person name="Fitzpatrick D.A."/>
            <person name="Lorenzo-Morales J."/>
            <person name="Bateman A."/>
            <person name="Chiu C.H."/>
            <person name="Tang P."/>
            <person name="Hegemann P."/>
            <person name="Fromm H."/>
            <person name="Raoult D."/>
            <person name="Greub G."/>
            <person name="Miranda-Saavedra D."/>
            <person name="Chen N."/>
            <person name="Nash P."/>
            <person name="Ginger M.L."/>
            <person name="Horn M."/>
            <person name="Schaap P."/>
            <person name="Caler L."/>
            <person name="Loftus B."/>
        </authorList>
    </citation>
    <scope>NUCLEOTIDE SEQUENCE [LARGE SCALE GENOMIC DNA]</scope>
    <source>
        <strain evidence="2 3">Neff</strain>
    </source>
</reference>
<accession>L8H3T4</accession>
<feature type="non-terminal residue" evidence="2">
    <location>
        <position position="184"/>
    </location>
</feature>
<evidence type="ECO:0000256" key="1">
    <source>
        <dbReference type="SAM" id="MobiDB-lite"/>
    </source>
</evidence>
<dbReference type="EMBL" id="KB007926">
    <property type="protein sequence ID" value="ELR20149.1"/>
    <property type="molecule type" value="Genomic_DNA"/>
</dbReference>
<feature type="region of interest" description="Disordered" evidence="1">
    <location>
        <begin position="38"/>
        <end position="70"/>
    </location>
</feature>
<dbReference type="RefSeq" id="XP_004342259.1">
    <property type="nucleotide sequence ID" value="XM_004342210.1"/>
</dbReference>
<dbReference type="GeneID" id="14920994"/>
<dbReference type="Proteomes" id="UP000011083">
    <property type="component" value="Unassembled WGS sequence"/>
</dbReference>
<proteinExistence type="predicted"/>
<protein>
    <submittedName>
        <fullName evidence="2">Uncharacterized protein</fullName>
    </submittedName>
</protein>
<organism evidence="2 3">
    <name type="scientific">Acanthamoeba castellanii (strain ATCC 30010 / Neff)</name>
    <dbReference type="NCBI Taxonomy" id="1257118"/>
    <lineage>
        <taxon>Eukaryota</taxon>
        <taxon>Amoebozoa</taxon>
        <taxon>Discosea</taxon>
        <taxon>Longamoebia</taxon>
        <taxon>Centramoebida</taxon>
        <taxon>Acanthamoebidae</taxon>
        <taxon>Acanthamoeba</taxon>
    </lineage>
</organism>
<evidence type="ECO:0000313" key="2">
    <source>
        <dbReference type="EMBL" id="ELR20149.1"/>
    </source>
</evidence>
<name>L8H3T4_ACACF</name>
<feature type="compositionally biased region" description="Acidic residues" evidence="1">
    <location>
        <begin position="140"/>
        <end position="151"/>
    </location>
</feature>
<sequence length="184" mass="20188">MHVALLIDGREALNSKPAVTDSARDSSDAPDILAKIRPVVTGRNEGHNDAATVAAGGDAGSSQEPGQVGLGHEDHLWSELINSPAFSEWNQKQEELAQRAVTKASDDGRRQSMLLEDDSESKTMEDETTEAGAWAKNEKEDEEAQEAEAEEVVSSVRERKQKRKRKSEKKGRKTSSHRAKKAKQ</sequence>
<dbReference type="KEGG" id="acan:ACA1_116000"/>
<feature type="region of interest" description="Disordered" evidence="1">
    <location>
        <begin position="93"/>
        <end position="184"/>
    </location>
</feature>
<feature type="compositionally biased region" description="Basic residues" evidence="1">
    <location>
        <begin position="159"/>
        <end position="184"/>
    </location>
</feature>